<dbReference type="AlphaFoldDB" id="A0A1F6TFX3"/>
<dbReference type="PANTHER" id="PTHR13754:SF13">
    <property type="entry name" value="METALLO-BETA-LACTAMASE SUPERFAMILY PROTEIN (AFU_ORTHOLOGUE AFUA_3G07630)"/>
    <property type="match status" value="1"/>
</dbReference>
<dbReference type="InterPro" id="IPR001279">
    <property type="entry name" value="Metallo-B-lactamas"/>
</dbReference>
<dbReference type="SMART" id="SM00849">
    <property type="entry name" value="Lactamase_B"/>
    <property type="match status" value="1"/>
</dbReference>
<dbReference type="STRING" id="1817758.A2150_02350"/>
<name>A0A1F6TFX3_9PROT</name>
<reference evidence="2 3" key="1">
    <citation type="journal article" date="2016" name="Nat. Commun.">
        <title>Thousands of microbial genomes shed light on interconnected biogeochemical processes in an aquifer system.</title>
        <authorList>
            <person name="Anantharaman K."/>
            <person name="Brown C.T."/>
            <person name="Hug L.A."/>
            <person name="Sharon I."/>
            <person name="Castelle C.J."/>
            <person name="Probst A.J."/>
            <person name="Thomas B.C."/>
            <person name="Singh A."/>
            <person name="Wilkins M.J."/>
            <person name="Karaoz U."/>
            <person name="Brodie E.L."/>
            <person name="Williams K.H."/>
            <person name="Hubbard S.S."/>
            <person name="Banfield J.F."/>
        </authorList>
    </citation>
    <scope>NUCLEOTIDE SEQUENCE [LARGE SCALE GENOMIC DNA]</scope>
</reference>
<evidence type="ECO:0000313" key="2">
    <source>
        <dbReference type="EMBL" id="OGI44033.1"/>
    </source>
</evidence>
<dbReference type="InterPro" id="IPR041712">
    <property type="entry name" value="DHPS-like_MBL-fold"/>
</dbReference>
<dbReference type="InterPro" id="IPR036866">
    <property type="entry name" value="RibonucZ/Hydroxyglut_hydro"/>
</dbReference>
<dbReference type="Proteomes" id="UP000177925">
    <property type="component" value="Unassembled WGS sequence"/>
</dbReference>
<sequence>MLQAVRAVRHWLWFVLWLAVIGPWAAAMGAEPHATKPQLRITVVYNNVPHAPGLATAWGFAAVIENGTDVVLFDTGGDGPTLLANLARLKIEPKRVTAIVLSHVHGDHTGGLDDFLAQQPNVTVYLPRSFPAAFVRAVESRGARVATVSEPLRLFTNLYSTGELGDGTKEQALIIDTDSGLVVITGCAHPDIVKIARAAREYRGKDIHLLMGGFHLLGRGPEENRATIAALRKLRVRKVAPSHCTGDAAIALFRETWGSDFTEGGCGAVIELP</sequence>
<protein>
    <recommendedName>
        <fullName evidence="1">Metallo-beta-lactamase domain-containing protein</fullName>
    </recommendedName>
</protein>
<organism evidence="2 3">
    <name type="scientific">Candidatus Muproteobacteria bacterium RBG_16_64_11</name>
    <dbReference type="NCBI Taxonomy" id="1817758"/>
    <lineage>
        <taxon>Bacteria</taxon>
        <taxon>Pseudomonadati</taxon>
        <taxon>Pseudomonadota</taxon>
        <taxon>Candidatus Muproteobacteria</taxon>
    </lineage>
</organism>
<proteinExistence type="predicted"/>
<dbReference type="Gene3D" id="3.60.15.10">
    <property type="entry name" value="Ribonuclease Z/Hydroxyacylglutathione hydrolase-like"/>
    <property type="match status" value="1"/>
</dbReference>
<dbReference type="PANTHER" id="PTHR13754">
    <property type="entry name" value="METALLO-BETA-LACTAMASE SUPERFAMILY PROTEIN"/>
    <property type="match status" value="1"/>
</dbReference>
<dbReference type="InterPro" id="IPR052926">
    <property type="entry name" value="Metallo-beta-lactamase_dom"/>
</dbReference>
<evidence type="ECO:0000259" key="1">
    <source>
        <dbReference type="SMART" id="SM00849"/>
    </source>
</evidence>
<gene>
    <name evidence="2" type="ORF">A2150_02350</name>
</gene>
<feature type="domain" description="Metallo-beta-lactamase" evidence="1">
    <location>
        <begin position="58"/>
        <end position="243"/>
    </location>
</feature>
<evidence type="ECO:0000313" key="3">
    <source>
        <dbReference type="Proteomes" id="UP000177925"/>
    </source>
</evidence>
<dbReference type="SUPFAM" id="SSF56281">
    <property type="entry name" value="Metallo-hydrolase/oxidoreductase"/>
    <property type="match status" value="1"/>
</dbReference>
<accession>A0A1F6TFX3</accession>
<comment type="caution">
    <text evidence="2">The sequence shown here is derived from an EMBL/GenBank/DDBJ whole genome shotgun (WGS) entry which is preliminary data.</text>
</comment>
<dbReference type="CDD" id="cd07713">
    <property type="entry name" value="DHPS-like_MBL-fold"/>
    <property type="match status" value="1"/>
</dbReference>
<dbReference type="Pfam" id="PF00753">
    <property type="entry name" value="Lactamase_B"/>
    <property type="match status" value="1"/>
</dbReference>
<dbReference type="EMBL" id="MFSS01000029">
    <property type="protein sequence ID" value="OGI44033.1"/>
    <property type="molecule type" value="Genomic_DNA"/>
</dbReference>
<dbReference type="GO" id="GO:0016740">
    <property type="term" value="F:transferase activity"/>
    <property type="evidence" value="ECO:0007669"/>
    <property type="project" value="TreeGrafter"/>
</dbReference>